<comment type="caution">
    <text evidence="2">The sequence shown here is derived from an EMBL/GenBank/DDBJ whole genome shotgun (WGS) entry which is preliminary data.</text>
</comment>
<dbReference type="RefSeq" id="WP_210155863.1">
    <property type="nucleotide sequence ID" value="NZ_JAFCNB010000005.1"/>
</dbReference>
<dbReference type="Proteomes" id="UP000674234">
    <property type="component" value="Unassembled WGS sequence"/>
</dbReference>
<evidence type="ECO:0000256" key="1">
    <source>
        <dbReference type="SAM" id="Phobius"/>
    </source>
</evidence>
<keyword evidence="1" id="KW-0472">Membrane</keyword>
<sequence>MSRIALVAAGSGLSLLIAGIYGISSIYTMTWGVPVFVAGLLTFVISTIFVGTGLMGGSGRSTGFAGRMKNFLGTGNRDLIGTGVPAPALITGMRDTGTSVNDQVVVAFDLQVRPHDGAPYPVSHRQILPRLLMGAILPGRTVQVWTDAADPTRLAIDWSAMPAQSA</sequence>
<keyword evidence="3" id="KW-1185">Reference proteome</keyword>
<keyword evidence="1" id="KW-0812">Transmembrane</keyword>
<evidence type="ECO:0000313" key="3">
    <source>
        <dbReference type="Proteomes" id="UP000674234"/>
    </source>
</evidence>
<gene>
    <name evidence="2" type="ORF">JOL79_12175</name>
</gene>
<keyword evidence="1" id="KW-1133">Transmembrane helix</keyword>
<organism evidence="2 3">
    <name type="scientific">Microbispora oryzae</name>
    <dbReference type="NCBI Taxonomy" id="2806554"/>
    <lineage>
        <taxon>Bacteria</taxon>
        <taxon>Bacillati</taxon>
        <taxon>Actinomycetota</taxon>
        <taxon>Actinomycetes</taxon>
        <taxon>Streptosporangiales</taxon>
        <taxon>Streptosporangiaceae</taxon>
        <taxon>Microbispora</taxon>
    </lineage>
</organism>
<dbReference type="EMBL" id="JAFCNB010000005">
    <property type="protein sequence ID" value="MBP2704572.1"/>
    <property type="molecule type" value="Genomic_DNA"/>
</dbReference>
<proteinExistence type="predicted"/>
<accession>A0A940WJS6</accession>
<protein>
    <submittedName>
        <fullName evidence="2">Uncharacterized protein</fullName>
    </submittedName>
</protein>
<reference evidence="2" key="1">
    <citation type="submission" date="2021-02" db="EMBL/GenBank/DDBJ databases">
        <title>Draft genome sequence of Microbispora sp. RL4-1S isolated from rice leaves in Thailand.</title>
        <authorList>
            <person name="Muangham S."/>
            <person name="Duangmal K."/>
        </authorList>
    </citation>
    <scope>NUCLEOTIDE SEQUENCE</scope>
    <source>
        <strain evidence="2">RL4-1S</strain>
    </source>
</reference>
<name>A0A940WJS6_9ACTN</name>
<evidence type="ECO:0000313" key="2">
    <source>
        <dbReference type="EMBL" id="MBP2704572.1"/>
    </source>
</evidence>
<feature type="transmembrane region" description="Helical" evidence="1">
    <location>
        <begin position="32"/>
        <end position="54"/>
    </location>
</feature>
<dbReference type="AlphaFoldDB" id="A0A940WJS6"/>